<protein>
    <submittedName>
        <fullName evidence="1">Dihydrofolate reductase</fullName>
    </submittedName>
</protein>
<reference evidence="1" key="1">
    <citation type="submission" date="2021-01" db="EMBL/GenBank/DDBJ databases">
        <authorList>
            <person name="Sun Q."/>
        </authorList>
    </citation>
    <scope>NUCLEOTIDE SEQUENCE</scope>
    <source>
        <strain evidence="1">YIM B02566</strain>
    </source>
</reference>
<evidence type="ECO:0000313" key="2">
    <source>
        <dbReference type="Proteomes" id="UP000616151"/>
    </source>
</evidence>
<organism evidence="1 2">
    <name type="scientific">Taklimakanibacter albus</name>
    <dbReference type="NCBI Taxonomy" id="2800327"/>
    <lineage>
        <taxon>Bacteria</taxon>
        <taxon>Pseudomonadati</taxon>
        <taxon>Pseudomonadota</taxon>
        <taxon>Alphaproteobacteria</taxon>
        <taxon>Hyphomicrobiales</taxon>
        <taxon>Aestuariivirgaceae</taxon>
        <taxon>Taklimakanibacter</taxon>
    </lineage>
</organism>
<sequence>MTHPRIAFVVAVARNGVIGAKGDLPWRISSDLKRFKQITMGKPVIMGRKTWESLPKRPLAGRLNIVITRDRAYEAPGAVVAAGVEEALTAAREANAEEICVIGGSEIFRQFLPLADRLYLTEVDLAPEGDAVFPPLDFSQWTETSREVHPRAENDDAGFVLRVLDRRR</sequence>
<proteinExistence type="predicted"/>
<keyword evidence="2" id="KW-1185">Reference proteome</keyword>
<evidence type="ECO:0000313" key="1">
    <source>
        <dbReference type="EMBL" id="MBK1865397.1"/>
    </source>
</evidence>
<gene>
    <name evidence="1" type="ORF">JHL16_03460</name>
</gene>
<name>A0ACC5QYF9_9HYPH</name>
<dbReference type="Proteomes" id="UP000616151">
    <property type="component" value="Unassembled WGS sequence"/>
</dbReference>
<comment type="caution">
    <text evidence="1">The sequence shown here is derived from an EMBL/GenBank/DDBJ whole genome shotgun (WGS) entry which is preliminary data.</text>
</comment>
<accession>A0ACC5QYF9</accession>
<dbReference type="EMBL" id="JAENHL010000004">
    <property type="protein sequence ID" value="MBK1865397.1"/>
    <property type="molecule type" value="Genomic_DNA"/>
</dbReference>